<dbReference type="STRING" id="35570.A0A1I8PYP7"/>
<dbReference type="EnsemblMetazoa" id="SCAU012301-RD">
    <property type="protein sequence ID" value="SCAU012301-PD"/>
    <property type="gene ID" value="SCAU012301"/>
</dbReference>
<feature type="region of interest" description="Disordered" evidence="1">
    <location>
        <begin position="1"/>
        <end position="80"/>
    </location>
</feature>
<dbReference type="EnsemblMetazoa" id="SCAU012301-RC">
    <property type="protein sequence ID" value="SCAU012301-PC"/>
    <property type="gene ID" value="SCAU012301"/>
</dbReference>
<dbReference type="EnsemblMetazoa" id="SCAU012301-RA">
    <property type="protein sequence ID" value="SCAU012301-PA"/>
    <property type="gene ID" value="SCAU012301"/>
</dbReference>
<evidence type="ECO:0000256" key="1">
    <source>
        <dbReference type="SAM" id="MobiDB-lite"/>
    </source>
</evidence>
<reference evidence="2" key="2">
    <citation type="submission" date="2020-05" db="UniProtKB">
        <authorList>
            <consortium name="EnsemblMetazoa"/>
        </authorList>
    </citation>
    <scope>IDENTIFICATION</scope>
    <source>
        <strain evidence="2">USDA</strain>
    </source>
</reference>
<dbReference type="Proteomes" id="UP000095300">
    <property type="component" value="Unassembled WGS sequence"/>
</dbReference>
<gene>
    <name evidence="2" type="primary">106094003</name>
</gene>
<dbReference type="EnsemblMetazoa" id="SCAU012301-RG">
    <property type="protein sequence ID" value="SCAU012301-PG"/>
    <property type="gene ID" value="SCAU012301"/>
</dbReference>
<dbReference type="EnsemblMetazoa" id="SCAU012301-RE">
    <property type="protein sequence ID" value="SCAU012301-PE"/>
    <property type="gene ID" value="SCAU012301"/>
</dbReference>
<sequence length="120" mass="12552">MERHRTLDSSMSSLYSGSNVSRTPSRQLEPAAAGGAYHHYPPSSTAPSPTPSGQGGGGGTQLMPQISQNDSIASGTSSQGLRATTIGTVVVRCGPIQLVIALLQVSCFRLPYLLSMNYEV</sequence>
<keyword evidence="3" id="KW-1185">Reference proteome</keyword>
<feature type="compositionally biased region" description="Low complexity" evidence="1">
    <location>
        <begin position="9"/>
        <end position="21"/>
    </location>
</feature>
<feature type="compositionally biased region" description="Polar residues" evidence="1">
    <location>
        <begin position="66"/>
        <end position="80"/>
    </location>
</feature>
<dbReference type="EnsemblMetazoa" id="SCAU012301-RB">
    <property type="protein sequence ID" value="SCAU012301-PB"/>
    <property type="gene ID" value="SCAU012301"/>
</dbReference>
<dbReference type="AlphaFoldDB" id="A0A1I8PYP7"/>
<evidence type="ECO:0000313" key="2">
    <source>
        <dbReference type="EnsemblMetazoa" id="SCAU012301-PA"/>
    </source>
</evidence>
<dbReference type="VEuPathDB" id="VectorBase:SCAU012301"/>
<organism evidence="2 3">
    <name type="scientific">Stomoxys calcitrans</name>
    <name type="common">Stable fly</name>
    <name type="synonym">Conops calcitrans</name>
    <dbReference type="NCBI Taxonomy" id="35570"/>
    <lineage>
        <taxon>Eukaryota</taxon>
        <taxon>Metazoa</taxon>
        <taxon>Ecdysozoa</taxon>
        <taxon>Arthropoda</taxon>
        <taxon>Hexapoda</taxon>
        <taxon>Insecta</taxon>
        <taxon>Pterygota</taxon>
        <taxon>Neoptera</taxon>
        <taxon>Endopterygota</taxon>
        <taxon>Diptera</taxon>
        <taxon>Brachycera</taxon>
        <taxon>Muscomorpha</taxon>
        <taxon>Muscoidea</taxon>
        <taxon>Muscidae</taxon>
        <taxon>Stomoxys</taxon>
    </lineage>
</organism>
<protein>
    <submittedName>
        <fullName evidence="2">Uncharacterized protein</fullName>
    </submittedName>
</protein>
<name>A0A1I8PYP7_STOCA</name>
<reference evidence="3" key="1">
    <citation type="submission" date="2015-05" db="EMBL/GenBank/DDBJ databases">
        <authorList>
            <person name="Wilson R.K."/>
            <person name="Warren W.C."/>
            <person name="Olafson P."/>
        </authorList>
    </citation>
    <scope>NUCLEOTIDE SEQUENCE [LARGE SCALE GENOMIC DNA]</scope>
    <source>
        <strain evidence="3">USDA</strain>
    </source>
</reference>
<evidence type="ECO:0000313" key="3">
    <source>
        <dbReference type="Proteomes" id="UP000095300"/>
    </source>
</evidence>
<proteinExistence type="predicted"/>
<dbReference type="EnsemblMetazoa" id="SCAU012301-RF">
    <property type="protein sequence ID" value="SCAU012301-PF"/>
    <property type="gene ID" value="SCAU012301"/>
</dbReference>
<accession>A0A1I8PYP7</accession>